<proteinExistence type="predicted"/>
<organism evidence="1 2">
    <name type="scientific">Natrinema hispanicum</name>
    <dbReference type="NCBI Taxonomy" id="392421"/>
    <lineage>
        <taxon>Archaea</taxon>
        <taxon>Methanobacteriati</taxon>
        <taxon>Methanobacteriota</taxon>
        <taxon>Stenosarchaea group</taxon>
        <taxon>Halobacteria</taxon>
        <taxon>Halobacteriales</taxon>
        <taxon>Natrialbaceae</taxon>
        <taxon>Natrinema</taxon>
    </lineage>
</organism>
<comment type="caution">
    <text evidence="1">The sequence shown here is derived from an EMBL/GenBank/DDBJ whole genome shotgun (WGS) entry which is preliminary data.</text>
</comment>
<gene>
    <name evidence="1" type="ORF">BDK88_2030</name>
</gene>
<reference evidence="1 2" key="1">
    <citation type="submission" date="2019-02" db="EMBL/GenBank/DDBJ databases">
        <title>Genomic Encyclopedia of Archaeal and Bacterial Type Strains, Phase II (KMG-II): from individual species to whole genera.</title>
        <authorList>
            <person name="Goeker M."/>
        </authorList>
    </citation>
    <scope>NUCLEOTIDE SEQUENCE [LARGE SCALE GENOMIC DNA]</scope>
    <source>
        <strain evidence="1 2">DSM 18328</strain>
    </source>
</reference>
<evidence type="ECO:0000313" key="1">
    <source>
        <dbReference type="EMBL" id="RZV10835.1"/>
    </source>
</evidence>
<accession>A0A482YAV4</accession>
<protein>
    <submittedName>
        <fullName evidence="1">Uncharacterized protein</fullName>
    </submittedName>
</protein>
<dbReference type="EMBL" id="SHMP01000004">
    <property type="protein sequence ID" value="RZV10835.1"/>
    <property type="molecule type" value="Genomic_DNA"/>
</dbReference>
<dbReference type="Proteomes" id="UP000291097">
    <property type="component" value="Unassembled WGS sequence"/>
</dbReference>
<evidence type="ECO:0000313" key="2">
    <source>
        <dbReference type="Proteomes" id="UP000291097"/>
    </source>
</evidence>
<dbReference type="AlphaFoldDB" id="A0A482YAV4"/>
<sequence length="44" mass="4894">MHGYPTIVTDQVGRTYWGGRLGSKAPRCGHDYMNFGLKYDVSTG</sequence>
<name>A0A482YAV4_9EURY</name>